<feature type="transmembrane region" description="Helical" evidence="2">
    <location>
        <begin position="444"/>
        <end position="465"/>
    </location>
</feature>
<feature type="transmembrane region" description="Helical" evidence="2">
    <location>
        <begin position="123"/>
        <end position="140"/>
    </location>
</feature>
<accession>A0A4Q7KMW1</accession>
<sequence>MTSVQSDESTEPQKKPGHPVEPTSAPTPRRTMSNAARLGTGALVLLIVLCGLTLIAGFLNKDRCSGPSFDSQGRSEPELSRRHTGEFCYSDIAFLWVGRDINNHVFPYIHGRLDEKNMPVGGVVEYPVLTGVLIWAGAILATNDAQFLFFSGLLLAPFGLLIAWQLGRLSRWRALLWALGPPLILYAFHNWDLPVVATAVAAVYVMHRGWGRAGVHRPLMHRAIVAAVLLGLGFALKLYPALFVLPLMFYVFTGGRGGLELPAGKRYDTRGALRVAGVAAGTVVLANLPFAVLGFEGWKASFVFQGLRRADVTTNSIWYWGFRPGSDNPGTQTLISVLSPTLMVISFAVACLIGWRRYKREGTYPWIAVSAAMLCGFLLLHKVHSPQYTLWILPMFVLMNIRWGWIAAYLFADIAMGIGIFVYYEAGIFGKPDGIQDGLAAQAVVVGVWGRAALLIGLFFAFLAARSTVDEEADGEPADQVASRPA</sequence>
<evidence type="ECO:0000313" key="3">
    <source>
        <dbReference type="EMBL" id="RZS37684.1"/>
    </source>
</evidence>
<dbReference type="GO" id="GO:0051751">
    <property type="term" value="F:alpha-1,4-mannosyltransferase activity"/>
    <property type="evidence" value="ECO:0007669"/>
    <property type="project" value="InterPro"/>
</dbReference>
<feature type="transmembrane region" description="Helical" evidence="2">
    <location>
        <begin position="242"/>
        <end position="259"/>
    </location>
</feature>
<dbReference type="Proteomes" id="UP000294257">
    <property type="component" value="Unassembled WGS sequence"/>
</dbReference>
<keyword evidence="4" id="KW-1185">Reference proteome</keyword>
<dbReference type="PIRSF" id="PIRSF010361">
    <property type="entry name" value="UCP010361"/>
    <property type="match status" value="1"/>
</dbReference>
<dbReference type="InterPro" id="IPR007704">
    <property type="entry name" value="PIG-M"/>
</dbReference>
<feature type="transmembrane region" description="Helical" evidence="2">
    <location>
        <begin position="364"/>
        <end position="383"/>
    </location>
</feature>
<keyword evidence="2" id="KW-1133">Transmembrane helix</keyword>
<dbReference type="EMBL" id="SGWQ01000005">
    <property type="protein sequence ID" value="RZS37684.1"/>
    <property type="molecule type" value="Genomic_DNA"/>
</dbReference>
<evidence type="ECO:0000256" key="2">
    <source>
        <dbReference type="SAM" id="Phobius"/>
    </source>
</evidence>
<name>A0A4Q7KMW1_9PSEU</name>
<gene>
    <name evidence="3" type="ORF">EV193_105242</name>
</gene>
<comment type="caution">
    <text evidence="3">The sequence shown here is derived from an EMBL/GenBank/DDBJ whole genome shotgun (WGS) entry which is preliminary data.</text>
</comment>
<feature type="transmembrane region" description="Helical" evidence="2">
    <location>
        <begin position="271"/>
        <end position="295"/>
    </location>
</feature>
<feature type="transmembrane region" description="Helical" evidence="2">
    <location>
        <begin position="38"/>
        <end position="59"/>
    </location>
</feature>
<protein>
    <submittedName>
        <fullName evidence="3">Putative membrane protein</fullName>
    </submittedName>
</protein>
<organism evidence="3 4">
    <name type="scientific">Herbihabitans rhizosphaerae</name>
    <dbReference type="NCBI Taxonomy" id="1872711"/>
    <lineage>
        <taxon>Bacteria</taxon>
        <taxon>Bacillati</taxon>
        <taxon>Actinomycetota</taxon>
        <taxon>Actinomycetes</taxon>
        <taxon>Pseudonocardiales</taxon>
        <taxon>Pseudonocardiaceae</taxon>
        <taxon>Herbihabitans</taxon>
    </lineage>
</organism>
<dbReference type="RefSeq" id="WP_341273170.1">
    <property type="nucleotide sequence ID" value="NZ_SGWQ01000005.1"/>
</dbReference>
<evidence type="ECO:0000256" key="1">
    <source>
        <dbReference type="SAM" id="MobiDB-lite"/>
    </source>
</evidence>
<dbReference type="GO" id="GO:0016020">
    <property type="term" value="C:membrane"/>
    <property type="evidence" value="ECO:0007669"/>
    <property type="project" value="InterPro"/>
</dbReference>
<dbReference type="GO" id="GO:0006506">
    <property type="term" value="P:GPI anchor biosynthetic process"/>
    <property type="evidence" value="ECO:0007669"/>
    <property type="project" value="InterPro"/>
</dbReference>
<dbReference type="GO" id="GO:0004376">
    <property type="term" value="F:GPI mannosyltransferase activity"/>
    <property type="evidence" value="ECO:0007669"/>
    <property type="project" value="InterPro"/>
</dbReference>
<keyword evidence="2" id="KW-0472">Membrane</keyword>
<proteinExistence type="predicted"/>
<dbReference type="Pfam" id="PF05007">
    <property type="entry name" value="Mannosyl_trans"/>
    <property type="match status" value="1"/>
</dbReference>
<feature type="transmembrane region" description="Helical" evidence="2">
    <location>
        <begin position="147"/>
        <end position="166"/>
    </location>
</feature>
<feature type="transmembrane region" description="Helical" evidence="2">
    <location>
        <begin position="186"/>
        <end position="207"/>
    </location>
</feature>
<feature type="transmembrane region" description="Helical" evidence="2">
    <location>
        <begin position="334"/>
        <end position="355"/>
    </location>
</feature>
<reference evidence="3 4" key="1">
    <citation type="submission" date="2019-02" db="EMBL/GenBank/DDBJ databases">
        <title>Genomic Encyclopedia of Type Strains, Phase IV (KMG-IV): sequencing the most valuable type-strain genomes for metagenomic binning, comparative biology and taxonomic classification.</title>
        <authorList>
            <person name="Goeker M."/>
        </authorList>
    </citation>
    <scope>NUCLEOTIDE SEQUENCE [LARGE SCALE GENOMIC DNA]</scope>
    <source>
        <strain evidence="3 4">DSM 101727</strain>
    </source>
</reference>
<feature type="region of interest" description="Disordered" evidence="1">
    <location>
        <begin position="1"/>
        <end position="32"/>
    </location>
</feature>
<evidence type="ECO:0000313" key="4">
    <source>
        <dbReference type="Proteomes" id="UP000294257"/>
    </source>
</evidence>
<feature type="transmembrane region" description="Helical" evidence="2">
    <location>
        <begin position="403"/>
        <end position="424"/>
    </location>
</feature>
<dbReference type="InterPro" id="IPR016570">
    <property type="entry name" value="UCP010361"/>
</dbReference>
<dbReference type="AlphaFoldDB" id="A0A4Q7KMW1"/>
<keyword evidence="2" id="KW-0812">Transmembrane</keyword>
<feature type="transmembrane region" description="Helical" evidence="2">
    <location>
        <begin position="219"/>
        <end position="236"/>
    </location>
</feature>